<dbReference type="InterPro" id="IPR039307">
    <property type="entry name" value="LORELEI-like"/>
</dbReference>
<organism evidence="3 4">
    <name type="scientific">Iris pallida</name>
    <name type="common">Sweet iris</name>
    <dbReference type="NCBI Taxonomy" id="29817"/>
    <lineage>
        <taxon>Eukaryota</taxon>
        <taxon>Viridiplantae</taxon>
        <taxon>Streptophyta</taxon>
        <taxon>Embryophyta</taxon>
        <taxon>Tracheophyta</taxon>
        <taxon>Spermatophyta</taxon>
        <taxon>Magnoliopsida</taxon>
        <taxon>Liliopsida</taxon>
        <taxon>Asparagales</taxon>
        <taxon>Iridaceae</taxon>
        <taxon>Iridoideae</taxon>
        <taxon>Irideae</taxon>
        <taxon>Iris</taxon>
    </lineage>
</organism>
<evidence type="ECO:0000313" key="4">
    <source>
        <dbReference type="Proteomes" id="UP001140949"/>
    </source>
</evidence>
<evidence type="ECO:0000259" key="2">
    <source>
        <dbReference type="Pfam" id="PF26578"/>
    </source>
</evidence>
<evidence type="ECO:0000256" key="1">
    <source>
        <dbReference type="SAM" id="SignalP"/>
    </source>
</evidence>
<feature type="chain" id="PRO_5043343438" evidence="1">
    <location>
        <begin position="22"/>
        <end position="164"/>
    </location>
</feature>
<dbReference type="PANTHER" id="PTHR31533:SF2">
    <property type="entry name" value="GPI-ANCHORED PROTEIN LLG1"/>
    <property type="match status" value="1"/>
</dbReference>
<reference evidence="3" key="1">
    <citation type="journal article" date="2023" name="GigaByte">
        <title>Genome assembly of the bearded iris, Iris pallida Lam.</title>
        <authorList>
            <person name="Bruccoleri R.E."/>
            <person name="Oakeley E.J."/>
            <person name="Faust A.M.E."/>
            <person name="Altorfer M."/>
            <person name="Dessus-Babus S."/>
            <person name="Burckhardt D."/>
            <person name="Oertli M."/>
            <person name="Naumann U."/>
            <person name="Petersen F."/>
            <person name="Wong J."/>
        </authorList>
    </citation>
    <scope>NUCLEOTIDE SEQUENCE</scope>
    <source>
        <strain evidence="3">GSM-AAB239-AS_SAM_17_03QT</strain>
    </source>
</reference>
<name>A0AAX6DPJ9_IRIPA</name>
<comment type="caution">
    <text evidence="3">The sequence shown here is derived from an EMBL/GenBank/DDBJ whole genome shotgun (WGS) entry which is preliminary data.</text>
</comment>
<sequence>MDPKISFFAFLLTLLLGVATSSTLISDGALQSRGSIGRNLLQAKKSCTVDFEHANYTIITSKCKGPDYPVGMCCPAFKEFACPYADEIDDGTNDCASTMFTYIGLKGNYPEGLFASECREGKEGLACPAAAPDPTDDASTGRVTRSFFPPLILVSGFLLGFLFS</sequence>
<dbReference type="AlphaFoldDB" id="A0AAX6DPJ9"/>
<feature type="signal peptide" evidence="1">
    <location>
        <begin position="1"/>
        <end position="21"/>
    </location>
</feature>
<dbReference type="Pfam" id="PF26578">
    <property type="entry name" value="LLG1"/>
    <property type="match status" value="1"/>
</dbReference>
<dbReference type="InterPro" id="IPR058888">
    <property type="entry name" value="LLG1-like"/>
</dbReference>
<proteinExistence type="predicted"/>
<keyword evidence="4" id="KW-1185">Reference proteome</keyword>
<evidence type="ECO:0000313" key="3">
    <source>
        <dbReference type="EMBL" id="KAJ6793681.1"/>
    </source>
</evidence>
<keyword evidence="1" id="KW-0732">Signal</keyword>
<accession>A0AAX6DPJ9</accession>
<reference evidence="3" key="2">
    <citation type="submission" date="2023-04" db="EMBL/GenBank/DDBJ databases">
        <authorList>
            <person name="Bruccoleri R.E."/>
            <person name="Oakeley E.J."/>
            <person name="Faust A.-M."/>
            <person name="Dessus-Babus S."/>
            <person name="Altorfer M."/>
            <person name="Burckhardt D."/>
            <person name="Oertli M."/>
            <person name="Naumann U."/>
            <person name="Petersen F."/>
            <person name="Wong J."/>
        </authorList>
    </citation>
    <scope>NUCLEOTIDE SEQUENCE</scope>
    <source>
        <strain evidence="3">GSM-AAB239-AS_SAM_17_03QT</strain>
        <tissue evidence="3">Leaf</tissue>
    </source>
</reference>
<dbReference type="PANTHER" id="PTHR31533">
    <property type="entry name" value="GPI-ANCHORED PROTEIN LLG1-RELATED-RELATED"/>
    <property type="match status" value="1"/>
</dbReference>
<dbReference type="Proteomes" id="UP001140949">
    <property type="component" value="Unassembled WGS sequence"/>
</dbReference>
<dbReference type="EMBL" id="JANAVB010042819">
    <property type="protein sequence ID" value="KAJ6793681.1"/>
    <property type="molecule type" value="Genomic_DNA"/>
</dbReference>
<gene>
    <name evidence="3" type="ORF">M6B38_235510</name>
</gene>
<feature type="domain" description="GPI-anchored protein LLG1-like" evidence="2">
    <location>
        <begin position="49"/>
        <end position="125"/>
    </location>
</feature>
<protein>
    <submittedName>
        <fullName evidence="3">GPI-anchored protein LLG1-like</fullName>
    </submittedName>
</protein>